<evidence type="ECO:0000313" key="3">
    <source>
        <dbReference type="EMBL" id="GAA0486087.1"/>
    </source>
</evidence>
<feature type="transmembrane region" description="Helical" evidence="2">
    <location>
        <begin position="28"/>
        <end position="47"/>
    </location>
</feature>
<feature type="region of interest" description="Disordered" evidence="1">
    <location>
        <begin position="136"/>
        <end position="196"/>
    </location>
</feature>
<keyword evidence="2" id="KW-0472">Membrane</keyword>
<comment type="caution">
    <text evidence="3">The sequence shown here is derived from an EMBL/GenBank/DDBJ whole genome shotgun (WGS) entry which is preliminary data.</text>
</comment>
<evidence type="ECO:0000256" key="1">
    <source>
        <dbReference type="SAM" id="MobiDB-lite"/>
    </source>
</evidence>
<feature type="transmembrane region" description="Helical" evidence="2">
    <location>
        <begin position="59"/>
        <end position="82"/>
    </location>
</feature>
<evidence type="ECO:0000313" key="4">
    <source>
        <dbReference type="Proteomes" id="UP001500909"/>
    </source>
</evidence>
<dbReference type="Pfam" id="PF19609">
    <property type="entry name" value="DUF6114"/>
    <property type="match status" value="1"/>
</dbReference>
<proteinExistence type="predicted"/>
<reference evidence="4" key="1">
    <citation type="journal article" date="2019" name="Int. J. Syst. Evol. Microbiol.">
        <title>The Global Catalogue of Microorganisms (GCM) 10K type strain sequencing project: providing services to taxonomists for standard genome sequencing and annotation.</title>
        <authorList>
            <consortium name="The Broad Institute Genomics Platform"/>
            <consortium name="The Broad Institute Genome Sequencing Center for Infectious Disease"/>
            <person name="Wu L."/>
            <person name="Ma J."/>
        </authorList>
    </citation>
    <scope>NUCLEOTIDE SEQUENCE [LARGE SCALE GENOMIC DNA]</scope>
    <source>
        <strain evidence="4">JCM 4805</strain>
    </source>
</reference>
<accession>A0ABP3KSB7</accession>
<protein>
    <submittedName>
        <fullName evidence="3">DUF6114 domain-containing protein</fullName>
    </submittedName>
</protein>
<dbReference type="RefSeq" id="WP_346098343.1">
    <property type="nucleotide sequence ID" value="NZ_BAAABY010000044.1"/>
</dbReference>
<keyword evidence="2" id="KW-0812">Transmembrane</keyword>
<dbReference type="InterPro" id="IPR046096">
    <property type="entry name" value="DUF6114"/>
</dbReference>
<keyword evidence="4" id="KW-1185">Reference proteome</keyword>
<feature type="compositionally biased region" description="Gly residues" evidence="1">
    <location>
        <begin position="159"/>
        <end position="174"/>
    </location>
</feature>
<dbReference type="Proteomes" id="UP001500909">
    <property type="component" value="Unassembled WGS sequence"/>
</dbReference>
<dbReference type="EMBL" id="BAAABY010000044">
    <property type="protein sequence ID" value="GAA0486087.1"/>
    <property type="molecule type" value="Genomic_DNA"/>
</dbReference>
<gene>
    <name evidence="3" type="ORF">GCM10010361_58720</name>
</gene>
<evidence type="ECO:0000256" key="2">
    <source>
        <dbReference type="SAM" id="Phobius"/>
    </source>
</evidence>
<keyword evidence="2" id="KW-1133">Transmembrane helix</keyword>
<organism evidence="3 4">
    <name type="scientific">Streptomyces olivaceiscleroticus</name>
    <dbReference type="NCBI Taxonomy" id="68245"/>
    <lineage>
        <taxon>Bacteria</taxon>
        <taxon>Bacillati</taxon>
        <taxon>Actinomycetota</taxon>
        <taxon>Actinomycetes</taxon>
        <taxon>Kitasatosporales</taxon>
        <taxon>Streptomycetaceae</taxon>
        <taxon>Streptomyces</taxon>
    </lineage>
</organism>
<sequence>MSADTRPRLSETIGRQRRSFRVWRGQRPYWGGLLTLLAGIPIMYIPYANLTIGSLTVRMATTAGAGSLIIGVLLVVLGLTMWFQPASRVFAGVAAILLSLVSLVVSNFGAFLIGFLLGLIGGALAVSWAPGKAAPAGAADEDADGPRGRADDGADGFDAFGGGRPAAAGAGGSRGVLDDLSGKSPTNGTNGRHRAG</sequence>
<name>A0ABP3KSB7_9ACTN</name>
<feature type="transmembrane region" description="Helical" evidence="2">
    <location>
        <begin position="89"/>
        <end position="105"/>
    </location>
</feature>